<evidence type="ECO:0000313" key="4">
    <source>
        <dbReference type="EMBL" id="TFH99522.1"/>
    </source>
</evidence>
<keyword evidence="2" id="KW-1133">Transmembrane helix</keyword>
<reference evidence="4 5" key="1">
    <citation type="submission" date="2019-03" db="EMBL/GenBank/DDBJ databases">
        <title>Genome Sequencing and Assembly of Various Microbes Isolated from Alder Root Nodule.</title>
        <authorList>
            <person name="Swanson E."/>
            <person name="Sevigny J.L."/>
            <person name="Pesce C."/>
            <person name="Davis I."/>
            <person name="Kleiner V."/>
            <person name="Tisa L."/>
        </authorList>
    </citation>
    <scope>NUCLEOTIDE SEQUENCE [LARGE SCALE GENOMIC DNA]</scope>
    <source>
        <strain evidence="4 5">4R-31</strain>
    </source>
</reference>
<accession>A0AAX2S9Q8</accession>
<comment type="caution">
    <text evidence="4">The sequence shown here is derived from an EMBL/GenBank/DDBJ whole genome shotgun (WGS) entry which is preliminary data.</text>
</comment>
<organism evidence="4 5">
    <name type="scientific">Kocuria rhizophila</name>
    <dbReference type="NCBI Taxonomy" id="72000"/>
    <lineage>
        <taxon>Bacteria</taxon>
        <taxon>Bacillati</taxon>
        <taxon>Actinomycetota</taxon>
        <taxon>Actinomycetes</taxon>
        <taxon>Micrococcales</taxon>
        <taxon>Micrococcaceae</taxon>
        <taxon>Kocuria</taxon>
    </lineage>
</organism>
<feature type="transmembrane region" description="Helical" evidence="2">
    <location>
        <begin position="86"/>
        <end position="107"/>
    </location>
</feature>
<feature type="transmembrane region" description="Helical" evidence="2">
    <location>
        <begin position="145"/>
        <end position="165"/>
    </location>
</feature>
<keyword evidence="4" id="KW-0406">Ion transport</keyword>
<dbReference type="AlphaFoldDB" id="A0AAX2S9Q8"/>
<dbReference type="Proteomes" id="UP000298017">
    <property type="component" value="Unassembled WGS sequence"/>
</dbReference>
<keyword evidence="2" id="KW-0472">Membrane</keyword>
<feature type="domain" description="Potassium channel" evidence="3">
    <location>
        <begin position="93"/>
        <end position="169"/>
    </location>
</feature>
<evidence type="ECO:0000313" key="5">
    <source>
        <dbReference type="Proteomes" id="UP000298017"/>
    </source>
</evidence>
<gene>
    <name evidence="4" type="ORF">E4P33_10640</name>
</gene>
<feature type="compositionally biased region" description="Polar residues" evidence="1">
    <location>
        <begin position="1"/>
        <end position="10"/>
    </location>
</feature>
<keyword evidence="2" id="KW-0812">Transmembrane</keyword>
<evidence type="ECO:0000259" key="3">
    <source>
        <dbReference type="Pfam" id="PF07885"/>
    </source>
</evidence>
<feature type="region of interest" description="Disordered" evidence="1">
    <location>
        <begin position="1"/>
        <end position="23"/>
    </location>
</feature>
<keyword evidence="5" id="KW-1185">Reference proteome</keyword>
<dbReference type="Pfam" id="PF07885">
    <property type="entry name" value="Ion_trans_2"/>
    <property type="match status" value="1"/>
</dbReference>
<dbReference type="Gene3D" id="1.10.287.70">
    <property type="match status" value="1"/>
</dbReference>
<evidence type="ECO:0000256" key="1">
    <source>
        <dbReference type="SAM" id="MobiDB-lite"/>
    </source>
</evidence>
<name>A0AAX2S9Q8_KOCRH</name>
<dbReference type="RefSeq" id="WP_019311107.1">
    <property type="nucleotide sequence ID" value="NZ_CAJFZU010000006.1"/>
</dbReference>
<dbReference type="GO" id="GO:0034220">
    <property type="term" value="P:monoatomic ion transmembrane transport"/>
    <property type="evidence" value="ECO:0007669"/>
    <property type="project" value="UniProtKB-KW"/>
</dbReference>
<keyword evidence="4" id="KW-0813">Transport</keyword>
<proteinExistence type="predicted"/>
<dbReference type="GeneID" id="93232619"/>
<dbReference type="InterPro" id="IPR013099">
    <property type="entry name" value="K_chnl_dom"/>
</dbReference>
<feature type="transmembrane region" description="Helical" evidence="2">
    <location>
        <begin position="54"/>
        <end position="74"/>
    </location>
</feature>
<keyword evidence="4" id="KW-0407">Ion channel</keyword>
<dbReference type="SUPFAM" id="SSF81324">
    <property type="entry name" value="Voltage-gated potassium channels"/>
    <property type="match status" value="1"/>
</dbReference>
<sequence length="175" mass="18778">MSSEQSETQPPSHPRRGSHGRGLTSSIRPVRAVIGLLAVTATYYAIPLDPDRDLVGRIIASLLGLAVVGAVIIRHLRRGDDPVGRLFLLLMVAVAVIALSFHAVSMIPGQFEGLETRTDALYFTVVTLATIGYGDIHPVGQTARALVVVAMGFHVVFLTFLVSAISRRIGERLQG</sequence>
<evidence type="ECO:0000256" key="2">
    <source>
        <dbReference type="SAM" id="Phobius"/>
    </source>
</evidence>
<dbReference type="EMBL" id="SPNK01000014">
    <property type="protein sequence ID" value="TFH99522.1"/>
    <property type="molecule type" value="Genomic_DNA"/>
</dbReference>
<protein>
    <submittedName>
        <fullName evidence="4">Two pore domain potassium channel family protein</fullName>
    </submittedName>
</protein>